<gene>
    <name evidence="12" type="ORF">KYD98_16365</name>
</gene>
<dbReference type="InterPro" id="IPR002104">
    <property type="entry name" value="Integrase_catalytic"/>
</dbReference>
<evidence type="ECO:0000256" key="9">
    <source>
        <dbReference type="PROSITE-ProRule" id="PRU01248"/>
    </source>
</evidence>
<feature type="domain" description="Tyr recombinase" evidence="10">
    <location>
        <begin position="126"/>
        <end position="302"/>
    </location>
</feature>
<sequence length="308" mass="35999">MPKILQDYLDYLSTIKERAYSTVSGYKLDLIMFFKFLKCSKEIDNYQRDFNKIDISDIDEEFIKNIKLKDLYSFLAFTKNYKKNNALTRARKVATIKSFFKYCKNKIKILDDDISLDLETPKLPKKQVAYLSLDESKNLLKSIEGRNKERDFCIITLFLNCGLRLNELCNIKFEDIRDDVLVVKGKGDKDRTVYLNNSCIESIKNYLLKRTNVNNTYLFVSERKGHISRRNIQNIVKKSIKKAGLDTHKYSTHKLRHTAATLLYKYGDVDIRSLQKILGHESISTTTIYTHVDDEDIRKAIQSNPLNI</sequence>
<evidence type="ECO:0000256" key="5">
    <source>
        <dbReference type="ARBA" id="ARBA00022908"/>
    </source>
</evidence>
<dbReference type="InterPro" id="IPR010998">
    <property type="entry name" value="Integrase_recombinase_N"/>
</dbReference>
<dbReference type="PROSITE" id="PS51898">
    <property type="entry name" value="TYR_RECOMBINASE"/>
    <property type="match status" value="1"/>
</dbReference>
<name>A0ABS7ATA5_9CLOT</name>
<dbReference type="Proteomes" id="UP001519921">
    <property type="component" value="Unassembled WGS sequence"/>
</dbReference>
<dbReference type="InterPro" id="IPR044068">
    <property type="entry name" value="CB"/>
</dbReference>
<evidence type="ECO:0000259" key="10">
    <source>
        <dbReference type="PROSITE" id="PS51898"/>
    </source>
</evidence>
<dbReference type="InterPro" id="IPR050090">
    <property type="entry name" value="Tyrosine_recombinase_XerCD"/>
</dbReference>
<dbReference type="Gene3D" id="1.10.150.130">
    <property type="match status" value="1"/>
</dbReference>
<evidence type="ECO:0000259" key="11">
    <source>
        <dbReference type="PROSITE" id="PS51900"/>
    </source>
</evidence>
<evidence type="ECO:0000256" key="7">
    <source>
        <dbReference type="ARBA" id="ARBA00023172"/>
    </source>
</evidence>
<evidence type="ECO:0000313" key="12">
    <source>
        <dbReference type="EMBL" id="MBW6411656.1"/>
    </source>
</evidence>
<feature type="domain" description="Core-binding (CB)" evidence="11">
    <location>
        <begin position="1"/>
        <end position="104"/>
    </location>
</feature>
<proteinExistence type="predicted"/>
<keyword evidence="4" id="KW-0159">Chromosome partition</keyword>
<keyword evidence="8" id="KW-0131">Cell cycle</keyword>
<organism evidence="12 13">
    <name type="scientific">Clostridium weizhouense</name>
    <dbReference type="NCBI Taxonomy" id="2859781"/>
    <lineage>
        <taxon>Bacteria</taxon>
        <taxon>Bacillati</taxon>
        <taxon>Bacillota</taxon>
        <taxon>Clostridia</taxon>
        <taxon>Eubacteriales</taxon>
        <taxon>Clostridiaceae</taxon>
        <taxon>Clostridium</taxon>
    </lineage>
</organism>
<dbReference type="PROSITE" id="PS51900">
    <property type="entry name" value="CB"/>
    <property type="match status" value="1"/>
</dbReference>
<evidence type="ECO:0000313" key="13">
    <source>
        <dbReference type="Proteomes" id="UP001519921"/>
    </source>
</evidence>
<evidence type="ECO:0000256" key="8">
    <source>
        <dbReference type="ARBA" id="ARBA00023306"/>
    </source>
</evidence>
<dbReference type="EMBL" id="JAHXPT010000017">
    <property type="protein sequence ID" value="MBW6411656.1"/>
    <property type="molecule type" value="Genomic_DNA"/>
</dbReference>
<dbReference type="SUPFAM" id="SSF56349">
    <property type="entry name" value="DNA breaking-rejoining enzymes"/>
    <property type="match status" value="1"/>
</dbReference>
<reference evidence="12 13" key="1">
    <citation type="submission" date="2021-07" db="EMBL/GenBank/DDBJ databases">
        <title>Clostridium weizhouense sp. nov., an anaerobic bacterium isolated from activated sludge of Petroleum wastewater.</title>
        <authorList>
            <person name="Li Q."/>
        </authorList>
    </citation>
    <scope>NUCLEOTIDE SEQUENCE [LARGE SCALE GENOMIC DNA]</scope>
    <source>
        <strain evidence="12 13">YB-6</strain>
    </source>
</reference>
<protein>
    <submittedName>
        <fullName evidence="12">Tyrosine recombinase XerC</fullName>
    </submittedName>
</protein>
<evidence type="ECO:0000256" key="4">
    <source>
        <dbReference type="ARBA" id="ARBA00022829"/>
    </source>
</evidence>
<evidence type="ECO:0000256" key="2">
    <source>
        <dbReference type="ARBA" id="ARBA00022490"/>
    </source>
</evidence>
<evidence type="ECO:0000256" key="6">
    <source>
        <dbReference type="ARBA" id="ARBA00023125"/>
    </source>
</evidence>
<keyword evidence="2" id="KW-0963">Cytoplasm</keyword>
<keyword evidence="13" id="KW-1185">Reference proteome</keyword>
<comment type="caution">
    <text evidence="12">The sequence shown here is derived from an EMBL/GenBank/DDBJ whole genome shotgun (WGS) entry which is preliminary data.</text>
</comment>
<evidence type="ECO:0000256" key="3">
    <source>
        <dbReference type="ARBA" id="ARBA00022618"/>
    </source>
</evidence>
<dbReference type="InterPro" id="IPR011010">
    <property type="entry name" value="DNA_brk_join_enz"/>
</dbReference>
<dbReference type="PANTHER" id="PTHR30349">
    <property type="entry name" value="PHAGE INTEGRASE-RELATED"/>
    <property type="match status" value="1"/>
</dbReference>
<comment type="subcellular location">
    <subcellularLocation>
        <location evidence="1">Cytoplasm</location>
    </subcellularLocation>
</comment>
<keyword evidence="6 9" id="KW-0238">DNA-binding</keyword>
<dbReference type="PANTHER" id="PTHR30349:SF77">
    <property type="entry name" value="TYROSINE RECOMBINASE XERC"/>
    <property type="match status" value="1"/>
</dbReference>
<dbReference type="InterPro" id="IPR013762">
    <property type="entry name" value="Integrase-like_cat_sf"/>
</dbReference>
<dbReference type="Gene3D" id="1.10.443.10">
    <property type="entry name" value="Intergrase catalytic core"/>
    <property type="match status" value="1"/>
</dbReference>
<evidence type="ECO:0000256" key="1">
    <source>
        <dbReference type="ARBA" id="ARBA00004496"/>
    </source>
</evidence>
<dbReference type="Pfam" id="PF00589">
    <property type="entry name" value="Phage_integrase"/>
    <property type="match status" value="1"/>
</dbReference>
<keyword evidence="5" id="KW-0229">DNA integration</keyword>
<keyword evidence="3" id="KW-0132">Cell division</keyword>
<accession>A0ABS7ATA5</accession>
<keyword evidence="7" id="KW-0233">DNA recombination</keyword>